<dbReference type="Pfam" id="PF00072">
    <property type="entry name" value="Response_reg"/>
    <property type="match status" value="1"/>
</dbReference>
<sequence length="552" mass="64267">MYNLLVVDDEEYIVDGLITLFEETYQESIHLFRAYSPFEALEMLERIRMDIVVSDIRMPGMTGLILHEQIIRLWPSCKMIFLTGYNDFSYIQAALRNDSINYILKTESDEVIIQAIDKALELLRSADEATRLIEIAKKQLQASLPILQQQYIGELLNGAVDQGDLKGQFLNLELSLDADMPVLMLLGRIENRGNSGNIAVHGSQMYAVRTIVDRYFQGYAQFYGFFYEQTKWVWLIQPQSEVCRNSVIARDSDSSWETLKRRVANRLTHIQSDCMQHLELKLSLLAAGEPVNWGDCSAEFARMKAIFYTQYGMQQQMAAVETDLPSGNFNYDSKRFYELRPNNWMQLQSYLEKGQIELFHELFQEVTGRVPADQVRQDELWLQIYHSLLSIFFSHFYQSDQRESWSTWFEYDQLVYGNHQTWGDISAKLWQLAASIFHMQQHQFANREREVVRKIKQYIQSNLGGVLSLEHLSKIAGYNHSYLSRLYKETTGEGLSEYITNERLSAAKVLLRAPGQQIQEVAESLGFDSPTYFTRFFKKHTGMTPTEYREFL</sequence>
<dbReference type="InterPro" id="IPR020449">
    <property type="entry name" value="Tscrpt_reg_AraC-type_HTH"/>
</dbReference>
<keyword evidence="1" id="KW-0805">Transcription regulation</keyword>
<dbReference type="PROSITE" id="PS50110">
    <property type="entry name" value="RESPONSE_REGULATORY"/>
    <property type="match status" value="1"/>
</dbReference>
<dbReference type="PANTHER" id="PTHR43280:SF10">
    <property type="entry name" value="REGULATORY PROTEIN POCR"/>
    <property type="match status" value="1"/>
</dbReference>
<dbReference type="Gene3D" id="1.10.10.60">
    <property type="entry name" value="Homeodomain-like"/>
    <property type="match status" value="2"/>
</dbReference>
<dbReference type="EMBL" id="WHNY01000044">
    <property type="protein sequence ID" value="NOU65386.1"/>
    <property type="molecule type" value="Genomic_DNA"/>
</dbReference>
<keyword evidence="3" id="KW-0804">Transcription</keyword>
<dbReference type="SUPFAM" id="SSF46689">
    <property type="entry name" value="Homeodomain-like"/>
    <property type="match status" value="2"/>
</dbReference>
<dbReference type="SMART" id="SM00448">
    <property type="entry name" value="REC"/>
    <property type="match status" value="1"/>
</dbReference>
<dbReference type="InterPro" id="IPR001789">
    <property type="entry name" value="Sig_transdc_resp-reg_receiver"/>
</dbReference>
<evidence type="ECO:0000259" key="5">
    <source>
        <dbReference type="PROSITE" id="PS01124"/>
    </source>
</evidence>
<keyword evidence="8" id="KW-1185">Reference proteome</keyword>
<dbReference type="RefSeq" id="WP_171631388.1">
    <property type="nucleotide sequence ID" value="NZ_WHNY01000044.1"/>
</dbReference>
<dbReference type="PROSITE" id="PS00041">
    <property type="entry name" value="HTH_ARAC_FAMILY_1"/>
    <property type="match status" value="1"/>
</dbReference>
<evidence type="ECO:0000256" key="3">
    <source>
        <dbReference type="ARBA" id="ARBA00023163"/>
    </source>
</evidence>
<evidence type="ECO:0000256" key="4">
    <source>
        <dbReference type="PROSITE-ProRule" id="PRU00169"/>
    </source>
</evidence>
<dbReference type="InterPro" id="IPR018062">
    <property type="entry name" value="HTH_AraC-typ_CS"/>
</dbReference>
<evidence type="ECO:0000256" key="1">
    <source>
        <dbReference type="ARBA" id="ARBA00023015"/>
    </source>
</evidence>
<reference evidence="7 8" key="1">
    <citation type="submission" date="2019-10" db="EMBL/GenBank/DDBJ databases">
        <title>Description of Paenibacillus humi sp. nov.</title>
        <authorList>
            <person name="Carlier A."/>
            <person name="Qi S."/>
        </authorList>
    </citation>
    <scope>NUCLEOTIDE SEQUENCE [LARGE SCALE GENOMIC DNA]</scope>
    <source>
        <strain evidence="7 8">LMG 31461</strain>
    </source>
</reference>
<keyword evidence="4" id="KW-0597">Phosphoprotein</keyword>
<dbReference type="CDD" id="cd17536">
    <property type="entry name" value="REC_YesN-like"/>
    <property type="match status" value="1"/>
</dbReference>
<gene>
    <name evidence="7" type="ORF">GC096_15235</name>
</gene>
<accession>A0ABX1XBF0</accession>
<dbReference type="PRINTS" id="PR00032">
    <property type="entry name" value="HTHARAC"/>
</dbReference>
<evidence type="ECO:0000256" key="2">
    <source>
        <dbReference type="ARBA" id="ARBA00023125"/>
    </source>
</evidence>
<protein>
    <submittedName>
        <fullName evidence="7">Helix-turn-helix domain-containing protein</fullName>
    </submittedName>
</protein>
<keyword evidence="2" id="KW-0238">DNA-binding</keyword>
<dbReference type="InterPro" id="IPR011006">
    <property type="entry name" value="CheY-like_superfamily"/>
</dbReference>
<dbReference type="PROSITE" id="PS01124">
    <property type="entry name" value="HTH_ARAC_FAMILY_2"/>
    <property type="match status" value="1"/>
</dbReference>
<evidence type="ECO:0000313" key="8">
    <source>
        <dbReference type="Proteomes" id="UP000653578"/>
    </source>
</evidence>
<feature type="modified residue" description="4-aspartylphosphate" evidence="4">
    <location>
        <position position="55"/>
    </location>
</feature>
<dbReference type="InterPro" id="IPR009057">
    <property type="entry name" value="Homeodomain-like_sf"/>
</dbReference>
<dbReference type="InterPro" id="IPR018060">
    <property type="entry name" value="HTH_AraC"/>
</dbReference>
<dbReference type="PANTHER" id="PTHR43280">
    <property type="entry name" value="ARAC-FAMILY TRANSCRIPTIONAL REGULATOR"/>
    <property type="match status" value="1"/>
</dbReference>
<feature type="domain" description="Response regulatory" evidence="6">
    <location>
        <begin position="3"/>
        <end position="120"/>
    </location>
</feature>
<dbReference type="Pfam" id="PF12833">
    <property type="entry name" value="HTH_18"/>
    <property type="match status" value="1"/>
</dbReference>
<evidence type="ECO:0000313" key="7">
    <source>
        <dbReference type="EMBL" id="NOU65386.1"/>
    </source>
</evidence>
<dbReference type="SMART" id="SM00342">
    <property type="entry name" value="HTH_ARAC"/>
    <property type="match status" value="1"/>
</dbReference>
<proteinExistence type="predicted"/>
<organism evidence="7 8">
    <name type="scientific">Paenibacillus plantarum</name>
    <dbReference type="NCBI Taxonomy" id="2654975"/>
    <lineage>
        <taxon>Bacteria</taxon>
        <taxon>Bacillati</taxon>
        <taxon>Bacillota</taxon>
        <taxon>Bacilli</taxon>
        <taxon>Bacillales</taxon>
        <taxon>Paenibacillaceae</taxon>
        <taxon>Paenibacillus</taxon>
    </lineage>
</organism>
<dbReference type="Gene3D" id="3.40.50.2300">
    <property type="match status" value="1"/>
</dbReference>
<comment type="caution">
    <text evidence="7">The sequence shown here is derived from an EMBL/GenBank/DDBJ whole genome shotgun (WGS) entry which is preliminary data.</text>
</comment>
<dbReference type="Proteomes" id="UP000653578">
    <property type="component" value="Unassembled WGS sequence"/>
</dbReference>
<name>A0ABX1XBF0_9BACL</name>
<evidence type="ECO:0000259" key="6">
    <source>
        <dbReference type="PROSITE" id="PS50110"/>
    </source>
</evidence>
<dbReference type="SUPFAM" id="SSF52172">
    <property type="entry name" value="CheY-like"/>
    <property type="match status" value="1"/>
</dbReference>
<feature type="domain" description="HTH araC/xylS-type" evidence="5">
    <location>
        <begin position="453"/>
        <end position="551"/>
    </location>
</feature>